<dbReference type="Gramene" id="TuG1812G0400000235.01.T01">
    <property type="protein sequence ID" value="TuG1812G0400000235.01.T01"/>
    <property type="gene ID" value="TuG1812G0400000235.01"/>
</dbReference>
<reference evidence="2" key="1">
    <citation type="journal article" date="2013" name="Nature">
        <title>Draft genome of the wheat A-genome progenitor Triticum urartu.</title>
        <authorList>
            <person name="Ling H.Q."/>
            <person name="Zhao S."/>
            <person name="Liu D."/>
            <person name="Wang J."/>
            <person name="Sun H."/>
            <person name="Zhang C."/>
            <person name="Fan H."/>
            <person name="Li D."/>
            <person name="Dong L."/>
            <person name="Tao Y."/>
            <person name="Gao C."/>
            <person name="Wu H."/>
            <person name="Li Y."/>
            <person name="Cui Y."/>
            <person name="Guo X."/>
            <person name="Zheng S."/>
            <person name="Wang B."/>
            <person name="Yu K."/>
            <person name="Liang Q."/>
            <person name="Yang W."/>
            <person name="Lou X."/>
            <person name="Chen J."/>
            <person name="Feng M."/>
            <person name="Jian J."/>
            <person name="Zhang X."/>
            <person name="Luo G."/>
            <person name="Jiang Y."/>
            <person name="Liu J."/>
            <person name="Wang Z."/>
            <person name="Sha Y."/>
            <person name="Zhang B."/>
            <person name="Wu H."/>
            <person name="Tang D."/>
            <person name="Shen Q."/>
            <person name="Xue P."/>
            <person name="Zou S."/>
            <person name="Wang X."/>
            <person name="Liu X."/>
            <person name="Wang F."/>
            <person name="Yang Y."/>
            <person name="An X."/>
            <person name="Dong Z."/>
            <person name="Zhang K."/>
            <person name="Zhang X."/>
            <person name="Luo M.C."/>
            <person name="Dvorak J."/>
            <person name="Tong Y."/>
            <person name="Wang J."/>
            <person name="Yang H."/>
            <person name="Li Z."/>
            <person name="Wang D."/>
            <person name="Zhang A."/>
            <person name="Wang J."/>
        </authorList>
    </citation>
    <scope>NUCLEOTIDE SEQUENCE</scope>
    <source>
        <strain evidence="2">cv. G1812</strain>
    </source>
</reference>
<dbReference type="Proteomes" id="UP000015106">
    <property type="component" value="Chromosome 4"/>
</dbReference>
<sequence length="71" mass="8098">YARKNWRSLVGRRSLIFGRWTSSSFIGCGAVLLLTGRDRGVPWTCRSCVNCGSRSRTWAELVNFCLRALSW</sequence>
<keyword evidence="2" id="KW-1185">Reference proteome</keyword>
<dbReference type="AlphaFoldDB" id="A0A8R7U2T0"/>
<reference evidence="1" key="2">
    <citation type="submission" date="2018-03" db="EMBL/GenBank/DDBJ databases">
        <title>The Triticum urartu genome reveals the dynamic nature of wheat genome evolution.</title>
        <authorList>
            <person name="Ling H."/>
            <person name="Ma B."/>
            <person name="Shi X."/>
            <person name="Liu H."/>
            <person name="Dong L."/>
            <person name="Sun H."/>
            <person name="Cao Y."/>
            <person name="Gao Q."/>
            <person name="Zheng S."/>
            <person name="Li Y."/>
            <person name="Yu Y."/>
            <person name="Du H."/>
            <person name="Qi M."/>
            <person name="Li Y."/>
            <person name="Yu H."/>
            <person name="Cui Y."/>
            <person name="Wang N."/>
            <person name="Chen C."/>
            <person name="Wu H."/>
            <person name="Zhao Y."/>
            <person name="Zhang J."/>
            <person name="Li Y."/>
            <person name="Zhou W."/>
            <person name="Zhang B."/>
            <person name="Hu W."/>
            <person name="Eijk M."/>
            <person name="Tang J."/>
            <person name="Witsenboer H."/>
            <person name="Zhao S."/>
            <person name="Li Z."/>
            <person name="Zhang A."/>
            <person name="Wang D."/>
            <person name="Liang C."/>
        </authorList>
    </citation>
    <scope>NUCLEOTIDE SEQUENCE [LARGE SCALE GENOMIC DNA]</scope>
    <source>
        <strain evidence="1">cv. G1812</strain>
    </source>
</reference>
<evidence type="ECO:0000313" key="2">
    <source>
        <dbReference type="Proteomes" id="UP000015106"/>
    </source>
</evidence>
<name>A0A8R7U2T0_TRIUA</name>
<organism evidence="1 2">
    <name type="scientific">Triticum urartu</name>
    <name type="common">Red wild einkorn</name>
    <name type="synonym">Crithodium urartu</name>
    <dbReference type="NCBI Taxonomy" id="4572"/>
    <lineage>
        <taxon>Eukaryota</taxon>
        <taxon>Viridiplantae</taxon>
        <taxon>Streptophyta</taxon>
        <taxon>Embryophyta</taxon>
        <taxon>Tracheophyta</taxon>
        <taxon>Spermatophyta</taxon>
        <taxon>Magnoliopsida</taxon>
        <taxon>Liliopsida</taxon>
        <taxon>Poales</taxon>
        <taxon>Poaceae</taxon>
        <taxon>BOP clade</taxon>
        <taxon>Pooideae</taxon>
        <taxon>Triticodae</taxon>
        <taxon>Triticeae</taxon>
        <taxon>Triticinae</taxon>
        <taxon>Triticum</taxon>
    </lineage>
</organism>
<reference evidence="1" key="3">
    <citation type="submission" date="2022-06" db="UniProtKB">
        <authorList>
            <consortium name="EnsemblPlants"/>
        </authorList>
    </citation>
    <scope>IDENTIFICATION</scope>
</reference>
<proteinExistence type="predicted"/>
<protein>
    <submittedName>
        <fullName evidence="1">Uncharacterized protein</fullName>
    </submittedName>
</protein>
<accession>A0A8R7U2T0</accession>
<dbReference type="EnsemblPlants" id="TuG1812G0400000235.01.T01">
    <property type="protein sequence ID" value="TuG1812G0400000235.01.T01"/>
    <property type="gene ID" value="TuG1812G0400000235.01"/>
</dbReference>
<evidence type="ECO:0000313" key="1">
    <source>
        <dbReference type="EnsemblPlants" id="TuG1812G0400000235.01.T01"/>
    </source>
</evidence>